<dbReference type="PANTHER" id="PTHR43774:SF1">
    <property type="entry name" value="PEPTIDE METHIONINE SULFOXIDE REDUCTASE MSRA 2"/>
    <property type="match status" value="1"/>
</dbReference>
<dbReference type="PANTHER" id="PTHR43774">
    <property type="entry name" value="PEPTIDE METHIONINE SULFOXIDE REDUCTASE"/>
    <property type="match status" value="1"/>
</dbReference>
<dbReference type="GO" id="GO:0033744">
    <property type="term" value="F:L-methionine:thioredoxin-disulfide S-oxidoreductase activity"/>
    <property type="evidence" value="ECO:0007669"/>
    <property type="project" value="RHEA"/>
</dbReference>
<comment type="function">
    <text evidence="5">Has an important function as a repair enzyme for proteins that have been inactivated by oxidation. Catalyzes the reversible oxidation-reduction of methionine sulfoxide in proteins to methionine.</text>
</comment>
<comment type="similarity">
    <text evidence="1 5">Belongs to the MsrA Met sulfoxide reductase family.</text>
</comment>
<comment type="catalytic activity">
    <reaction evidence="4 5">
        <text>[thioredoxin]-disulfide + L-methionine + H2O = L-methionine (S)-S-oxide + [thioredoxin]-dithiol</text>
        <dbReference type="Rhea" id="RHEA:19993"/>
        <dbReference type="Rhea" id="RHEA-COMP:10698"/>
        <dbReference type="Rhea" id="RHEA-COMP:10700"/>
        <dbReference type="ChEBI" id="CHEBI:15377"/>
        <dbReference type="ChEBI" id="CHEBI:29950"/>
        <dbReference type="ChEBI" id="CHEBI:50058"/>
        <dbReference type="ChEBI" id="CHEBI:57844"/>
        <dbReference type="ChEBI" id="CHEBI:58772"/>
        <dbReference type="EC" id="1.8.4.11"/>
    </reaction>
</comment>
<dbReference type="NCBIfam" id="TIGR00401">
    <property type="entry name" value="msrA"/>
    <property type="match status" value="1"/>
</dbReference>
<feature type="active site" evidence="5">
    <location>
        <position position="14"/>
    </location>
</feature>
<dbReference type="AlphaFoldDB" id="A0A0P6XZP7"/>
<dbReference type="EMBL" id="LGKP01000012">
    <property type="protein sequence ID" value="KPL90468.1"/>
    <property type="molecule type" value="Genomic_DNA"/>
</dbReference>
<comment type="caution">
    <text evidence="7">The sequence shown here is derived from an EMBL/GenBank/DDBJ whole genome shotgun (WGS) entry which is preliminary data.</text>
</comment>
<dbReference type="GO" id="GO:0008113">
    <property type="term" value="F:peptide-methionine (S)-S-oxide reductase activity"/>
    <property type="evidence" value="ECO:0007669"/>
    <property type="project" value="UniProtKB-UniRule"/>
</dbReference>
<evidence type="ECO:0000313" key="7">
    <source>
        <dbReference type="EMBL" id="KPL90468.1"/>
    </source>
</evidence>
<sequence>MTQQYAQATLGNGCFWCTEAVFDDLQGIISVESGYAGGHVANPTYEEVCGKKTGHAEVVRLTYDPSVLNFSQILDVFFATHNPTTLNRQGNDVGPQYRSVIFYHDGEQKVLAEQAIANLNASGQWPDPIVTEVTPINNYYEAEDYHQEYFAHHPFQPYCMAVVSPKVQKFRKEFSKQRKS</sequence>
<evidence type="ECO:0000256" key="4">
    <source>
        <dbReference type="ARBA" id="ARBA00048782"/>
    </source>
</evidence>
<dbReference type="PATRIC" id="fig|70996.4.peg.4896"/>
<dbReference type="InterPro" id="IPR002569">
    <property type="entry name" value="Met_Sox_Rdtase_MsrA_dom"/>
</dbReference>
<organism evidence="7 8">
    <name type="scientific">Herpetosiphon geysericola</name>
    <dbReference type="NCBI Taxonomy" id="70996"/>
    <lineage>
        <taxon>Bacteria</taxon>
        <taxon>Bacillati</taxon>
        <taxon>Chloroflexota</taxon>
        <taxon>Chloroflexia</taxon>
        <taxon>Herpetosiphonales</taxon>
        <taxon>Herpetosiphonaceae</taxon>
        <taxon>Herpetosiphon</taxon>
    </lineage>
</organism>
<dbReference type="InterPro" id="IPR036509">
    <property type="entry name" value="Met_Sox_Rdtase_MsrA_sf"/>
</dbReference>
<dbReference type="EC" id="1.8.4.11" evidence="5"/>
<evidence type="ECO:0000256" key="1">
    <source>
        <dbReference type="ARBA" id="ARBA00005591"/>
    </source>
</evidence>
<name>A0A0P6XZP7_9CHLR</name>
<keyword evidence="8" id="KW-1185">Reference proteome</keyword>
<dbReference type="OrthoDB" id="4174719at2"/>
<dbReference type="HAMAP" id="MF_01401">
    <property type="entry name" value="MsrA"/>
    <property type="match status" value="1"/>
</dbReference>
<evidence type="ECO:0000256" key="5">
    <source>
        <dbReference type="HAMAP-Rule" id="MF_01401"/>
    </source>
</evidence>
<evidence type="ECO:0000259" key="6">
    <source>
        <dbReference type="Pfam" id="PF01625"/>
    </source>
</evidence>
<proteinExistence type="inferred from homology"/>
<dbReference type="Proteomes" id="UP000050277">
    <property type="component" value="Unassembled WGS sequence"/>
</dbReference>
<gene>
    <name evidence="5" type="primary">msrA</name>
    <name evidence="7" type="ORF">SE18_07680</name>
</gene>
<accession>A0A0P6XZP7</accession>
<protein>
    <recommendedName>
        <fullName evidence="5">Peptide methionine sulfoxide reductase MsrA</fullName>
        <shortName evidence="5">Protein-methionine-S-oxide reductase</shortName>
        <ecNumber evidence="5">1.8.4.11</ecNumber>
    </recommendedName>
    <alternativeName>
        <fullName evidence="5">Peptide-methionine (S)-S-oxide reductase</fullName>
        <shortName evidence="5">Peptide Met(O) reductase</shortName>
    </alternativeName>
</protein>
<dbReference type="Pfam" id="PF01625">
    <property type="entry name" value="PMSR"/>
    <property type="match status" value="1"/>
</dbReference>
<feature type="domain" description="Peptide methionine sulphoxide reductase MsrA" evidence="6">
    <location>
        <begin position="7"/>
        <end position="159"/>
    </location>
</feature>
<dbReference type="RefSeq" id="WP_054533845.1">
    <property type="nucleotide sequence ID" value="NZ_LGKP01000012.1"/>
</dbReference>
<comment type="catalytic activity">
    <reaction evidence="3 5">
        <text>L-methionyl-[protein] + [thioredoxin]-disulfide + H2O = L-methionyl-(S)-S-oxide-[protein] + [thioredoxin]-dithiol</text>
        <dbReference type="Rhea" id="RHEA:14217"/>
        <dbReference type="Rhea" id="RHEA-COMP:10698"/>
        <dbReference type="Rhea" id="RHEA-COMP:10700"/>
        <dbReference type="Rhea" id="RHEA-COMP:12313"/>
        <dbReference type="Rhea" id="RHEA-COMP:12315"/>
        <dbReference type="ChEBI" id="CHEBI:15377"/>
        <dbReference type="ChEBI" id="CHEBI:16044"/>
        <dbReference type="ChEBI" id="CHEBI:29950"/>
        <dbReference type="ChEBI" id="CHEBI:44120"/>
        <dbReference type="ChEBI" id="CHEBI:50058"/>
        <dbReference type="EC" id="1.8.4.11"/>
    </reaction>
</comment>
<dbReference type="Gene3D" id="3.30.1060.10">
    <property type="entry name" value="Peptide methionine sulphoxide reductase MsrA"/>
    <property type="match status" value="1"/>
</dbReference>
<reference evidence="7 8" key="1">
    <citation type="submission" date="2015-07" db="EMBL/GenBank/DDBJ databases">
        <title>Whole genome sequence of Herpetosiphon geysericola DSM 7119.</title>
        <authorList>
            <person name="Hemp J."/>
            <person name="Ward L.M."/>
            <person name="Pace L.A."/>
            <person name="Fischer W.W."/>
        </authorList>
    </citation>
    <scope>NUCLEOTIDE SEQUENCE [LARGE SCALE GENOMIC DNA]</scope>
    <source>
        <strain evidence="7 8">DSM 7119</strain>
    </source>
</reference>
<evidence type="ECO:0000256" key="2">
    <source>
        <dbReference type="ARBA" id="ARBA00023002"/>
    </source>
</evidence>
<dbReference type="SUPFAM" id="SSF55068">
    <property type="entry name" value="Peptide methionine sulfoxide reductase"/>
    <property type="match status" value="1"/>
</dbReference>
<dbReference type="STRING" id="70996.SE18_07680"/>
<evidence type="ECO:0000313" key="8">
    <source>
        <dbReference type="Proteomes" id="UP000050277"/>
    </source>
</evidence>
<keyword evidence="2 5" id="KW-0560">Oxidoreductase</keyword>
<evidence type="ECO:0000256" key="3">
    <source>
        <dbReference type="ARBA" id="ARBA00047806"/>
    </source>
</evidence>